<proteinExistence type="predicted"/>
<organism evidence="2">
    <name type="scientific">uncultured Caudovirales phage</name>
    <dbReference type="NCBI Taxonomy" id="2100421"/>
    <lineage>
        <taxon>Viruses</taxon>
        <taxon>Duplodnaviria</taxon>
        <taxon>Heunggongvirae</taxon>
        <taxon>Uroviricota</taxon>
        <taxon>Caudoviricetes</taxon>
        <taxon>Peduoviridae</taxon>
        <taxon>Maltschvirus</taxon>
        <taxon>Maltschvirus maltsch</taxon>
    </lineage>
</organism>
<evidence type="ECO:0000313" key="2">
    <source>
        <dbReference type="EMBL" id="CAB4125325.1"/>
    </source>
</evidence>
<evidence type="ECO:0000256" key="1">
    <source>
        <dbReference type="SAM" id="MobiDB-lite"/>
    </source>
</evidence>
<sequence>MKDDEYVCLKLITGEDIIALLDGETETHVTVSFPMQMIRKDLVVNGEPVTSTAAHFFYNYADTPTFTFNKNHLVLIKGVHSSIIPFYLKFIDSDDYYDEEYDEEGYEEQGVEELNSYVDKLEAIVNKGREPKLDKPKKEAINIEHEGNDTKH</sequence>
<name>A0A6J5KVU0_9CAUD</name>
<dbReference type="Gene3D" id="2.30.30.100">
    <property type="match status" value="1"/>
</dbReference>
<dbReference type="EMBL" id="LR796186">
    <property type="protein sequence ID" value="CAB4125325.1"/>
    <property type="molecule type" value="Genomic_DNA"/>
</dbReference>
<feature type="region of interest" description="Disordered" evidence="1">
    <location>
        <begin position="129"/>
        <end position="152"/>
    </location>
</feature>
<protein>
    <submittedName>
        <fullName evidence="2">Uncharacterized protein</fullName>
    </submittedName>
</protein>
<reference evidence="2" key="1">
    <citation type="submission" date="2020-04" db="EMBL/GenBank/DDBJ databases">
        <authorList>
            <person name="Chiriac C."/>
            <person name="Salcher M."/>
            <person name="Ghai R."/>
            <person name="Kavagutti S V."/>
        </authorList>
    </citation>
    <scope>NUCLEOTIDE SEQUENCE</scope>
</reference>
<gene>
    <name evidence="2" type="ORF">UFOVP58_111</name>
</gene>
<accession>A0A6J5KVU0</accession>